<feature type="compositionally biased region" description="Polar residues" evidence="1">
    <location>
        <begin position="634"/>
        <end position="651"/>
    </location>
</feature>
<evidence type="ECO:0000313" key="2">
    <source>
        <dbReference type="EMBL" id="KAF9957293.1"/>
    </source>
</evidence>
<feature type="compositionally biased region" description="Low complexity" evidence="1">
    <location>
        <begin position="366"/>
        <end position="383"/>
    </location>
</feature>
<sequence length="865" mass="93189">MQSTTASDISSSFGSDANLLTSHHKIDKDEISSKADGVLSAKEQPTSSLESTDSPASNKHHDAEGQPTSDLAAETGQKKSVPKRAMILTGLPTPTLPPRPVFPSELEHYQVHGYGVNGRDVYSAQMQAYLSSLRQDYERQLKNYETLKTLVQEDTYYMTVEVDRLDALDEDPFTLDSFENLMRMHANKGKDFILARVTTQDPNDDTKHYYSYYGAHQINKVLFRTQPDEGLLHRMKARNPLNNMLVVGDVHYYIVSADDINAAEPLPTVHSSSSSVSSHSSRMSRCSKLAAQAIASQSASARSSPILNSDMSLFSRSSEIESPVSIIPPMMAMSIMKADAESCNLNRIATDDMAVNVLTQPRRKGSGSSISSNASSSAFSPSGYLPGKPSRLRQANGEDDGSQENGTARGKDSVLSMEPSNPSDLAFMDAGQGADNRRPSVPQQQVQSPLFQTLMEGRMRSRSNTVSSSHSNKSTSSATSAQSHQSHQSDESNESNESHQSHRSHQSHASKCSTATDASNDAAGRAAQSPNSESSSASSSSRGTRQRNDKVPSATYHFRYFASDDDFLLRSVIRQVFKQNALETWDAILFTISNSALREYTNQAGGDPVLLPLQQQQPQQQPQQDLVPPSPSLNESDLQSGSIANPRQAQVPSLAPQAQVETPSQDNGPSLSGHSATEPSQRDLTATVPGDADTAPVPGNAPDGGDGAAHERPSNSHMDTHSSQSVPSTSASTSHAGSHSSSRSTATMTMTTAAGSTNSGVRGMLDSGHSSTISLPSVDSAAGVGGEMNEEGLGRRQGEVQQGDPTSARHRPHRYQYHRHRPGSVASTSVTTDGEMGRAGQELQRRRSMSGKKIRRVLSKIFQRA</sequence>
<accession>A0A9P6J1I0</accession>
<protein>
    <submittedName>
        <fullName evidence="2">Uncharacterized protein</fullName>
    </submittedName>
</protein>
<feature type="region of interest" description="Disordered" evidence="1">
    <location>
        <begin position="361"/>
        <end position="446"/>
    </location>
</feature>
<feature type="compositionally biased region" description="Basic and acidic residues" evidence="1">
    <location>
        <begin position="24"/>
        <end position="33"/>
    </location>
</feature>
<reference evidence="2" key="1">
    <citation type="journal article" date="2020" name="Fungal Divers.">
        <title>Resolving the Mortierellaceae phylogeny through synthesis of multi-gene phylogenetics and phylogenomics.</title>
        <authorList>
            <person name="Vandepol N."/>
            <person name="Liber J."/>
            <person name="Desiro A."/>
            <person name="Na H."/>
            <person name="Kennedy M."/>
            <person name="Barry K."/>
            <person name="Grigoriev I.V."/>
            <person name="Miller A.N."/>
            <person name="O'Donnell K."/>
            <person name="Stajich J.E."/>
            <person name="Bonito G."/>
        </authorList>
    </citation>
    <scope>NUCLEOTIDE SEQUENCE</scope>
    <source>
        <strain evidence="2">CK1249</strain>
    </source>
</reference>
<feature type="region of interest" description="Disordered" evidence="1">
    <location>
        <begin position="615"/>
        <end position="852"/>
    </location>
</feature>
<dbReference type="EMBL" id="JAAAHY010000787">
    <property type="protein sequence ID" value="KAF9957293.1"/>
    <property type="molecule type" value="Genomic_DNA"/>
</dbReference>
<feature type="compositionally biased region" description="Low complexity" evidence="1">
    <location>
        <begin position="721"/>
        <end position="757"/>
    </location>
</feature>
<evidence type="ECO:0000313" key="3">
    <source>
        <dbReference type="Proteomes" id="UP000738359"/>
    </source>
</evidence>
<comment type="caution">
    <text evidence="2">The sequence shown here is derived from an EMBL/GenBank/DDBJ whole genome shotgun (WGS) entry which is preliminary data.</text>
</comment>
<organism evidence="2 3">
    <name type="scientific">Mortierella alpina</name>
    <name type="common">Oleaginous fungus</name>
    <name type="synonym">Mortierella renispora</name>
    <dbReference type="NCBI Taxonomy" id="64518"/>
    <lineage>
        <taxon>Eukaryota</taxon>
        <taxon>Fungi</taxon>
        <taxon>Fungi incertae sedis</taxon>
        <taxon>Mucoromycota</taxon>
        <taxon>Mortierellomycotina</taxon>
        <taxon>Mortierellomycetes</taxon>
        <taxon>Mortierellales</taxon>
        <taxon>Mortierellaceae</taxon>
        <taxon>Mortierella</taxon>
    </lineage>
</organism>
<feature type="region of interest" description="Disordered" evidence="1">
    <location>
        <begin position="24"/>
        <end position="82"/>
    </location>
</feature>
<keyword evidence="3" id="KW-1185">Reference proteome</keyword>
<name>A0A9P6J1I0_MORAP</name>
<dbReference type="AlphaFoldDB" id="A0A9P6J1I0"/>
<gene>
    <name evidence="2" type="ORF">BGZ70_009549</name>
</gene>
<feature type="compositionally biased region" description="Low complexity" evidence="1">
    <location>
        <begin position="615"/>
        <end position="627"/>
    </location>
</feature>
<dbReference type="OrthoDB" id="2189509at2759"/>
<feature type="compositionally biased region" description="Polar residues" evidence="1">
    <location>
        <begin position="659"/>
        <end position="684"/>
    </location>
</feature>
<evidence type="ECO:0000256" key="1">
    <source>
        <dbReference type="SAM" id="MobiDB-lite"/>
    </source>
</evidence>
<feature type="compositionally biased region" description="Polar residues" evidence="1">
    <location>
        <begin position="43"/>
        <end position="57"/>
    </location>
</feature>
<dbReference type="InterPro" id="IPR031537">
    <property type="entry name" value="DUF5092"/>
</dbReference>
<feature type="compositionally biased region" description="Low complexity" evidence="1">
    <location>
        <begin position="462"/>
        <end position="486"/>
    </location>
</feature>
<feature type="compositionally biased region" description="Basic and acidic residues" evidence="1">
    <location>
        <begin position="708"/>
        <end position="720"/>
    </location>
</feature>
<feature type="compositionally biased region" description="Low complexity" evidence="1">
    <location>
        <begin position="529"/>
        <end position="541"/>
    </location>
</feature>
<dbReference type="Pfam" id="PF17010">
    <property type="entry name" value="DUF5092"/>
    <property type="match status" value="1"/>
</dbReference>
<feature type="compositionally biased region" description="Polar residues" evidence="1">
    <location>
        <begin position="768"/>
        <end position="777"/>
    </location>
</feature>
<feature type="compositionally biased region" description="Basic residues" evidence="1">
    <location>
        <begin position="808"/>
        <end position="822"/>
    </location>
</feature>
<feature type="region of interest" description="Disordered" evidence="1">
    <location>
        <begin position="459"/>
        <end position="551"/>
    </location>
</feature>
<dbReference type="Proteomes" id="UP000738359">
    <property type="component" value="Unassembled WGS sequence"/>
</dbReference>
<proteinExistence type="predicted"/>